<evidence type="ECO:0000313" key="2">
    <source>
        <dbReference type="Proteomes" id="UP000683925"/>
    </source>
</evidence>
<keyword evidence="2" id="KW-1185">Reference proteome</keyword>
<reference evidence="1" key="1">
    <citation type="submission" date="2021-01" db="EMBL/GenBank/DDBJ databases">
        <authorList>
            <consortium name="Genoscope - CEA"/>
            <person name="William W."/>
        </authorList>
    </citation>
    <scope>NUCLEOTIDE SEQUENCE</scope>
</reference>
<accession>A0A8S1UWW2</accession>
<gene>
    <name evidence="1" type="ORF">POCTA_138.1.T0520110</name>
</gene>
<sequence>MGNTNICCVEQNDEPFDKRKFLFHKKLNSLNNQLMTTIQYQDIIIFHKWHNQSSIAMLQDCYQSLKKIQKQNQSSTLELNKKQNLINQISLIYQSPITFYISVKFMLMKK</sequence>
<protein>
    <submittedName>
        <fullName evidence="1">Uncharacterized protein</fullName>
    </submittedName>
</protein>
<dbReference type="AlphaFoldDB" id="A0A8S1UWW2"/>
<dbReference type="EMBL" id="CAJJDP010000052">
    <property type="protein sequence ID" value="CAD8168673.1"/>
    <property type="molecule type" value="Genomic_DNA"/>
</dbReference>
<dbReference type="Proteomes" id="UP000683925">
    <property type="component" value="Unassembled WGS sequence"/>
</dbReference>
<proteinExistence type="predicted"/>
<evidence type="ECO:0000313" key="1">
    <source>
        <dbReference type="EMBL" id="CAD8168673.1"/>
    </source>
</evidence>
<organism evidence="1 2">
    <name type="scientific">Paramecium octaurelia</name>
    <dbReference type="NCBI Taxonomy" id="43137"/>
    <lineage>
        <taxon>Eukaryota</taxon>
        <taxon>Sar</taxon>
        <taxon>Alveolata</taxon>
        <taxon>Ciliophora</taxon>
        <taxon>Intramacronucleata</taxon>
        <taxon>Oligohymenophorea</taxon>
        <taxon>Peniculida</taxon>
        <taxon>Parameciidae</taxon>
        <taxon>Paramecium</taxon>
    </lineage>
</organism>
<comment type="caution">
    <text evidence="1">The sequence shown here is derived from an EMBL/GenBank/DDBJ whole genome shotgun (WGS) entry which is preliminary data.</text>
</comment>
<name>A0A8S1UWW2_PAROT</name>